<keyword evidence="1 2" id="KW-0479">Metal-binding</keyword>
<dbReference type="GO" id="GO:0020037">
    <property type="term" value="F:heme binding"/>
    <property type="evidence" value="ECO:0007669"/>
    <property type="project" value="InterPro"/>
</dbReference>
<dbReference type="GO" id="GO:0004497">
    <property type="term" value="F:monooxygenase activity"/>
    <property type="evidence" value="ECO:0007669"/>
    <property type="project" value="UniProtKB-KW"/>
</dbReference>
<protein>
    <recommendedName>
        <fullName evidence="3">DUF7804 domain-containing protein</fullName>
    </recommendedName>
</protein>
<keyword evidence="1 2" id="KW-0349">Heme</keyword>
<keyword evidence="1 2" id="KW-0408">Iron</keyword>
<dbReference type="EMBL" id="JAMYWD010000002">
    <property type="protein sequence ID" value="KAJ4978718.1"/>
    <property type="molecule type" value="Genomic_DNA"/>
</dbReference>
<name>A0A9Q0R0C9_9MAGN</name>
<dbReference type="GO" id="GO:0016705">
    <property type="term" value="F:oxidoreductase activity, acting on paired donors, with incorporation or reduction of molecular oxygen"/>
    <property type="evidence" value="ECO:0007669"/>
    <property type="project" value="InterPro"/>
</dbReference>
<comment type="cofactor">
    <cofactor evidence="1">
        <name>heme</name>
        <dbReference type="ChEBI" id="CHEBI:30413"/>
    </cofactor>
</comment>
<accession>A0A9Q0R0C9</accession>
<dbReference type="OrthoDB" id="2013011at2759"/>
<evidence type="ECO:0000259" key="3">
    <source>
        <dbReference type="Pfam" id="PF25089"/>
    </source>
</evidence>
<dbReference type="Pfam" id="PF25089">
    <property type="entry name" value="DUF7804"/>
    <property type="match status" value="1"/>
</dbReference>
<dbReference type="GO" id="GO:0005506">
    <property type="term" value="F:iron ion binding"/>
    <property type="evidence" value="ECO:0007669"/>
    <property type="project" value="InterPro"/>
</dbReference>
<organism evidence="4 5">
    <name type="scientific">Protea cynaroides</name>
    <dbReference type="NCBI Taxonomy" id="273540"/>
    <lineage>
        <taxon>Eukaryota</taxon>
        <taxon>Viridiplantae</taxon>
        <taxon>Streptophyta</taxon>
        <taxon>Embryophyta</taxon>
        <taxon>Tracheophyta</taxon>
        <taxon>Spermatophyta</taxon>
        <taxon>Magnoliopsida</taxon>
        <taxon>Proteales</taxon>
        <taxon>Proteaceae</taxon>
        <taxon>Protea</taxon>
    </lineage>
</organism>
<dbReference type="AlphaFoldDB" id="A0A9Q0R0C9"/>
<gene>
    <name evidence="4" type="ORF">NE237_009498</name>
</gene>
<dbReference type="InterPro" id="IPR017972">
    <property type="entry name" value="Cyt_P450_CS"/>
</dbReference>
<feature type="binding site" description="axial binding residue" evidence="1">
    <location>
        <position position="149"/>
    </location>
    <ligand>
        <name>heme</name>
        <dbReference type="ChEBI" id="CHEBI:30413"/>
    </ligand>
    <ligandPart>
        <name>Fe</name>
        <dbReference type="ChEBI" id="CHEBI:18248"/>
    </ligandPart>
</feature>
<evidence type="ECO:0000313" key="5">
    <source>
        <dbReference type="Proteomes" id="UP001141806"/>
    </source>
</evidence>
<dbReference type="Gene3D" id="1.10.630.10">
    <property type="entry name" value="Cytochrome P450"/>
    <property type="match status" value="1"/>
</dbReference>
<evidence type="ECO:0000256" key="2">
    <source>
        <dbReference type="RuleBase" id="RU000461"/>
    </source>
</evidence>
<dbReference type="InterPro" id="IPR056706">
    <property type="entry name" value="DUF7804"/>
</dbReference>
<dbReference type="Pfam" id="PF00067">
    <property type="entry name" value="p450"/>
    <property type="match status" value="1"/>
</dbReference>
<keyword evidence="2" id="KW-0560">Oxidoreductase</keyword>
<dbReference type="InterPro" id="IPR002401">
    <property type="entry name" value="Cyt_P450_E_grp-I"/>
</dbReference>
<dbReference type="InterPro" id="IPR036396">
    <property type="entry name" value="Cyt_P450_sf"/>
</dbReference>
<dbReference type="PROSITE" id="PS00086">
    <property type="entry name" value="CYTOCHROME_P450"/>
    <property type="match status" value="1"/>
</dbReference>
<dbReference type="PANTHER" id="PTHR35127">
    <property type="entry name" value="OS03G0736900 PROTEIN"/>
    <property type="match status" value="1"/>
</dbReference>
<evidence type="ECO:0000256" key="1">
    <source>
        <dbReference type="PIRSR" id="PIRSR602401-1"/>
    </source>
</evidence>
<dbReference type="Proteomes" id="UP001141806">
    <property type="component" value="Unassembled WGS sequence"/>
</dbReference>
<reference evidence="4" key="1">
    <citation type="journal article" date="2023" name="Plant J.">
        <title>The genome of the king protea, Protea cynaroides.</title>
        <authorList>
            <person name="Chang J."/>
            <person name="Duong T.A."/>
            <person name="Schoeman C."/>
            <person name="Ma X."/>
            <person name="Roodt D."/>
            <person name="Barker N."/>
            <person name="Li Z."/>
            <person name="Van de Peer Y."/>
            <person name="Mizrachi E."/>
        </authorList>
    </citation>
    <scope>NUCLEOTIDE SEQUENCE</scope>
    <source>
        <tissue evidence="4">Young leaves</tissue>
    </source>
</reference>
<proteinExistence type="inferred from homology"/>
<dbReference type="SUPFAM" id="SSF48264">
    <property type="entry name" value="Cytochrome P450"/>
    <property type="match status" value="1"/>
</dbReference>
<comment type="similarity">
    <text evidence="2">Belongs to the cytochrome P450 family.</text>
</comment>
<keyword evidence="5" id="KW-1185">Reference proteome</keyword>
<feature type="domain" description="DUF7804" evidence="3">
    <location>
        <begin position="285"/>
        <end position="373"/>
    </location>
</feature>
<keyword evidence="2" id="KW-0503">Monooxygenase</keyword>
<dbReference type="PRINTS" id="PR00463">
    <property type="entry name" value="EP450I"/>
</dbReference>
<dbReference type="InterPro" id="IPR001128">
    <property type="entry name" value="Cyt_P450"/>
</dbReference>
<evidence type="ECO:0000313" key="4">
    <source>
        <dbReference type="EMBL" id="KAJ4978718.1"/>
    </source>
</evidence>
<sequence>MLQELFLAAVDNPTNTLEWTLAEMINQPGILQKAIEEIDRVVGKERLIQESDFNKLNYGKACARESFRLHPLSAFNLPHVSNCDTTVAGYFIPKGSHVLLSRIGLGRNPEVWDEPLKFKPERHVKDGSNLDLVEPELRFISFSTGKRGCMGAGLGSAMTIMLLASFCKGSAGKFHRRKRDFLNRLLASWKKMASVAMRCVVGSRNGFLSNFNVNGEQQQQQQQRYPQRSCSCRRNPPQAVLKANHEQAQISTTGDAWKLPPIHPIVYENLNFSREEYSGAERGEISSETLDVWMRDSVTEIVKNIKEAPFLVHVFSSKKNGETKVAKLNREKAVAEEWPFIKRRWEEKEERGECSTPDGIMLVEELKDENEEDSEGREEGSSTRSWGIVIQGRGVNCNPVCYILKTCRVGSPSIGFCTHFCLSKAQLYGAHTALQQMKNSWLVHPQLLQQNSYFF</sequence>
<dbReference type="PANTHER" id="PTHR35127:SF1">
    <property type="entry name" value="GENOME ASSEMBLY, CHROMOSOME: A10"/>
    <property type="match status" value="1"/>
</dbReference>
<comment type="caution">
    <text evidence="4">The sequence shown here is derived from an EMBL/GenBank/DDBJ whole genome shotgun (WGS) entry which is preliminary data.</text>
</comment>